<keyword evidence="2" id="KW-1185">Reference proteome</keyword>
<dbReference type="AlphaFoldDB" id="A0A495P503"/>
<protein>
    <recommendedName>
        <fullName evidence="3">Four helix bundle protein</fullName>
    </recommendedName>
</protein>
<dbReference type="Proteomes" id="UP000276282">
    <property type="component" value="Unassembled WGS sequence"/>
</dbReference>
<reference evidence="1 2" key="1">
    <citation type="submission" date="2018-10" db="EMBL/GenBank/DDBJ databases">
        <title>Genomic Encyclopedia of Archaeal and Bacterial Type Strains, Phase II (KMG-II): from individual species to whole genera.</title>
        <authorList>
            <person name="Goeker M."/>
        </authorList>
    </citation>
    <scope>NUCLEOTIDE SEQUENCE [LARGE SCALE GENOMIC DNA]</scope>
    <source>
        <strain evidence="1 2">DSM 19839</strain>
    </source>
</reference>
<evidence type="ECO:0000313" key="2">
    <source>
        <dbReference type="Proteomes" id="UP000276282"/>
    </source>
</evidence>
<dbReference type="RefSeq" id="WP_121346537.1">
    <property type="nucleotide sequence ID" value="NZ_RBLG01000004.1"/>
</dbReference>
<proteinExistence type="predicted"/>
<evidence type="ECO:0008006" key="3">
    <source>
        <dbReference type="Google" id="ProtNLM"/>
    </source>
</evidence>
<gene>
    <name evidence="1" type="ORF">BC962_2740</name>
</gene>
<evidence type="ECO:0000313" key="1">
    <source>
        <dbReference type="EMBL" id="RKS45065.1"/>
    </source>
</evidence>
<dbReference type="EMBL" id="RBLG01000004">
    <property type="protein sequence ID" value="RKS45065.1"/>
    <property type="molecule type" value="Genomic_DNA"/>
</dbReference>
<organism evidence="1 2">
    <name type="scientific">Gillisia mitskevichiae</name>
    <dbReference type="NCBI Taxonomy" id="270921"/>
    <lineage>
        <taxon>Bacteria</taxon>
        <taxon>Pseudomonadati</taxon>
        <taxon>Bacteroidota</taxon>
        <taxon>Flavobacteriia</taxon>
        <taxon>Flavobacteriales</taxon>
        <taxon>Flavobacteriaceae</taxon>
        <taxon>Gillisia</taxon>
    </lineage>
</organism>
<name>A0A495P503_9FLAO</name>
<dbReference type="OrthoDB" id="1441544at2"/>
<accession>A0A495P503</accession>
<sequence length="131" mass="15355">MNTLTRSDFNYSPVYRQAIEILNISRLISNYLAQDLAVLKQNGKEDQDIYFSGDIIQQSTSLVPHILRAESEPFSEEKQKYAAAVTRLTNLLYKNCDRLELSNSNGKEFLRILRIELKKFRKLQRIWKLTL</sequence>
<comment type="caution">
    <text evidence="1">The sequence shown here is derived from an EMBL/GenBank/DDBJ whole genome shotgun (WGS) entry which is preliminary data.</text>
</comment>